<dbReference type="InterPro" id="IPR036736">
    <property type="entry name" value="ACP-like_sf"/>
</dbReference>
<reference evidence="2 3" key="1">
    <citation type="submission" date="2022-11" db="EMBL/GenBank/DDBJ databases">
        <title>Study of microbial diversity in lake waters.</title>
        <authorList>
            <person name="Zhang J."/>
        </authorList>
    </citation>
    <scope>NUCLEOTIDE SEQUENCE [LARGE SCALE GENOMIC DNA]</scope>
    <source>
        <strain evidence="2 3">DT12</strain>
    </source>
</reference>
<dbReference type="RefSeq" id="WP_267151478.1">
    <property type="nucleotide sequence ID" value="NZ_JAPMLT010000004.1"/>
</dbReference>
<dbReference type="PROSITE" id="PS50075">
    <property type="entry name" value="CARRIER"/>
    <property type="match status" value="1"/>
</dbReference>
<evidence type="ECO:0000313" key="3">
    <source>
        <dbReference type="Proteomes" id="UP001208017"/>
    </source>
</evidence>
<comment type="caution">
    <text evidence="2">The sequence shown here is derived from an EMBL/GenBank/DDBJ whole genome shotgun (WGS) entry which is preliminary data.</text>
</comment>
<dbReference type="Gene3D" id="1.10.1200.10">
    <property type="entry name" value="ACP-like"/>
    <property type="match status" value="1"/>
</dbReference>
<keyword evidence="3" id="KW-1185">Reference proteome</keyword>
<feature type="domain" description="Carrier" evidence="1">
    <location>
        <begin position="3"/>
        <end position="83"/>
    </location>
</feature>
<accession>A0ABT3WZZ2</accession>
<evidence type="ECO:0000259" key="1">
    <source>
        <dbReference type="PROSITE" id="PS50075"/>
    </source>
</evidence>
<dbReference type="Pfam" id="PF00550">
    <property type="entry name" value="PP-binding"/>
    <property type="match status" value="1"/>
</dbReference>
<dbReference type="InterPro" id="IPR009081">
    <property type="entry name" value="PP-bd_ACP"/>
</dbReference>
<organism evidence="2 3">
    <name type="scientific">Tumebacillus lacus</name>
    <dbReference type="NCBI Taxonomy" id="2995335"/>
    <lineage>
        <taxon>Bacteria</taxon>
        <taxon>Bacillati</taxon>
        <taxon>Bacillota</taxon>
        <taxon>Bacilli</taxon>
        <taxon>Bacillales</taxon>
        <taxon>Alicyclobacillaceae</taxon>
        <taxon>Tumebacillus</taxon>
    </lineage>
</organism>
<protein>
    <submittedName>
        <fullName evidence="2">Phosphopantetheine-binding protein</fullName>
    </submittedName>
</protein>
<dbReference type="EMBL" id="JAPMLT010000004">
    <property type="protein sequence ID" value="MCX7570227.1"/>
    <property type="molecule type" value="Genomic_DNA"/>
</dbReference>
<dbReference type="Proteomes" id="UP001208017">
    <property type="component" value="Unassembled WGS sequence"/>
</dbReference>
<name>A0ABT3WZZ2_9BACL</name>
<sequence>MLENVAQTIKEIAIEVLEMSITPAEIDAAEEGFLEKFGFNSVDALELLLHVERKFDIEVLDEDLNADLLKSVNSLAEYVVKHSTSLQA</sequence>
<gene>
    <name evidence="2" type="ORF">OS242_09660</name>
</gene>
<proteinExistence type="predicted"/>
<evidence type="ECO:0000313" key="2">
    <source>
        <dbReference type="EMBL" id="MCX7570227.1"/>
    </source>
</evidence>
<dbReference type="SUPFAM" id="SSF47336">
    <property type="entry name" value="ACP-like"/>
    <property type="match status" value="1"/>
</dbReference>